<dbReference type="PROSITE" id="PS50850">
    <property type="entry name" value="MFS"/>
    <property type="match status" value="1"/>
</dbReference>
<evidence type="ECO:0000256" key="3">
    <source>
        <dbReference type="ARBA" id="ARBA00022989"/>
    </source>
</evidence>
<reference evidence="7" key="1">
    <citation type="submission" date="2021-10" db="EMBL/GenBank/DDBJ databases">
        <title>Tropical sea cucumber genome reveals ecological adaptation and Cuvierian tubules defense mechanism.</title>
        <authorList>
            <person name="Chen T."/>
        </authorList>
    </citation>
    <scope>NUCLEOTIDE SEQUENCE</scope>
    <source>
        <strain evidence="7">Nanhai2018</strain>
        <tissue evidence="7">Muscle</tissue>
    </source>
</reference>
<feature type="transmembrane region" description="Helical" evidence="5">
    <location>
        <begin position="424"/>
        <end position="444"/>
    </location>
</feature>
<evidence type="ECO:0000256" key="1">
    <source>
        <dbReference type="ARBA" id="ARBA00004141"/>
    </source>
</evidence>
<dbReference type="Gene3D" id="1.20.1250.20">
    <property type="entry name" value="MFS general substrate transporter like domains"/>
    <property type="match status" value="1"/>
</dbReference>
<feature type="transmembrane region" description="Helical" evidence="5">
    <location>
        <begin position="144"/>
        <end position="163"/>
    </location>
</feature>
<dbReference type="PANTHER" id="PTHR24064">
    <property type="entry name" value="SOLUTE CARRIER FAMILY 22 MEMBER"/>
    <property type="match status" value="1"/>
</dbReference>
<comment type="subcellular location">
    <subcellularLocation>
        <location evidence="1">Membrane</location>
        <topology evidence="1">Multi-pass membrane protein</topology>
    </subcellularLocation>
</comment>
<evidence type="ECO:0000256" key="4">
    <source>
        <dbReference type="ARBA" id="ARBA00023136"/>
    </source>
</evidence>
<dbReference type="InterPro" id="IPR005828">
    <property type="entry name" value="MFS_sugar_transport-like"/>
</dbReference>
<feature type="transmembrane region" description="Helical" evidence="5">
    <location>
        <begin position="198"/>
        <end position="217"/>
    </location>
</feature>
<dbReference type="Pfam" id="PF00083">
    <property type="entry name" value="Sugar_tr"/>
    <property type="match status" value="1"/>
</dbReference>
<feature type="transmembrane region" description="Helical" evidence="5">
    <location>
        <begin position="484"/>
        <end position="504"/>
    </location>
</feature>
<feature type="transmembrane region" description="Helical" evidence="5">
    <location>
        <begin position="20"/>
        <end position="41"/>
    </location>
</feature>
<evidence type="ECO:0000256" key="5">
    <source>
        <dbReference type="SAM" id="Phobius"/>
    </source>
</evidence>
<feature type="transmembrane region" description="Helical" evidence="5">
    <location>
        <begin position="170"/>
        <end position="192"/>
    </location>
</feature>
<evidence type="ECO:0000259" key="6">
    <source>
        <dbReference type="PROSITE" id="PS50850"/>
    </source>
</evidence>
<protein>
    <submittedName>
        <fullName evidence="7">Organic cation transporter protein</fullName>
    </submittedName>
</protein>
<name>A0A9Q1CLS7_HOLLE</name>
<evidence type="ECO:0000313" key="8">
    <source>
        <dbReference type="Proteomes" id="UP001152320"/>
    </source>
</evidence>
<accession>A0A9Q1CLS7</accession>
<evidence type="ECO:0000256" key="2">
    <source>
        <dbReference type="ARBA" id="ARBA00022692"/>
    </source>
</evidence>
<evidence type="ECO:0000313" key="7">
    <source>
        <dbReference type="EMBL" id="KAJ8047583.1"/>
    </source>
</evidence>
<feature type="transmembrane region" description="Helical" evidence="5">
    <location>
        <begin position="257"/>
        <end position="277"/>
    </location>
</feature>
<dbReference type="GO" id="GO:0022857">
    <property type="term" value="F:transmembrane transporter activity"/>
    <property type="evidence" value="ECO:0007669"/>
    <property type="project" value="InterPro"/>
</dbReference>
<comment type="caution">
    <text evidence="7">The sequence shown here is derived from an EMBL/GenBank/DDBJ whole genome shotgun (WGS) entry which is preliminary data.</text>
</comment>
<feature type="transmembrane region" description="Helical" evidence="5">
    <location>
        <begin position="456"/>
        <end position="478"/>
    </location>
</feature>
<dbReference type="AlphaFoldDB" id="A0A9Q1CLS7"/>
<feature type="transmembrane region" description="Helical" evidence="5">
    <location>
        <begin position="367"/>
        <end position="389"/>
    </location>
</feature>
<proteinExistence type="predicted"/>
<keyword evidence="4 5" id="KW-0472">Membrane</keyword>
<sequence>MEFEEILQHIGEFGPFQWRVYILLCLFSLVTPFHLFSQIFFAKPVDHWCYDHTVDSLNCSVFNITEEECLHVKKDIYIPKNSKSNFETCLKYQLDDTIESVVDSNVTNVIGCDEGWSYDPSVHSGYSIISDFDLVCERQSFPHLATSMFFVSVMLGVVLFGWFSDRIGRYYTIMVMCCLLLIFGVALCFAQSFASYVILRALVGPCAVGLFLVPFVLGAEIVSSSNRIWTGFIIEFFFAAGYMVLALIAKFVQNWRYLQLAITLPTLLIFAGMPFVVESPRWLLARGKTKEALKNMRKIAQGNKKPLPDISLEGSPKEEVVIDDNCTLIGMMRDPVMLTRTLTLMTAWLVNNITYMIVSFLADDFGVDVFIGSFILAAVEVPANILAIFSLKFVGRRWSQSVMFITCGFFCLLSRLAAPGFWQMALMVLAKLSITASFNSIFVYTAELYPTPIRSVSLSVCSMSGRVGGIVFPFILLLGNVWSHLPVIIAGAIALMSGMSILFLPETRHSSLPDTMEEAKNIGRKTDSGIEQRRTHLETEV</sequence>
<dbReference type="OrthoDB" id="5296287at2759"/>
<feature type="transmembrane region" description="Helical" evidence="5">
    <location>
        <begin position="229"/>
        <end position="251"/>
    </location>
</feature>
<dbReference type="GO" id="GO:0016020">
    <property type="term" value="C:membrane"/>
    <property type="evidence" value="ECO:0007669"/>
    <property type="project" value="UniProtKB-SubCell"/>
</dbReference>
<dbReference type="InterPro" id="IPR036259">
    <property type="entry name" value="MFS_trans_sf"/>
</dbReference>
<keyword evidence="2 5" id="KW-0812">Transmembrane</keyword>
<dbReference type="InterPro" id="IPR020846">
    <property type="entry name" value="MFS_dom"/>
</dbReference>
<dbReference type="Proteomes" id="UP001152320">
    <property type="component" value="Chromosome 2"/>
</dbReference>
<dbReference type="SUPFAM" id="SSF103473">
    <property type="entry name" value="MFS general substrate transporter"/>
    <property type="match status" value="1"/>
</dbReference>
<keyword evidence="8" id="KW-1185">Reference proteome</keyword>
<dbReference type="CDD" id="cd17317">
    <property type="entry name" value="MFS_SLC22"/>
    <property type="match status" value="1"/>
</dbReference>
<gene>
    <name evidence="7" type="ORF">HOLleu_06620</name>
</gene>
<organism evidence="7 8">
    <name type="scientific">Holothuria leucospilota</name>
    <name type="common">Black long sea cucumber</name>
    <name type="synonym">Mertensiothuria leucospilota</name>
    <dbReference type="NCBI Taxonomy" id="206669"/>
    <lineage>
        <taxon>Eukaryota</taxon>
        <taxon>Metazoa</taxon>
        <taxon>Echinodermata</taxon>
        <taxon>Eleutherozoa</taxon>
        <taxon>Echinozoa</taxon>
        <taxon>Holothuroidea</taxon>
        <taxon>Aspidochirotacea</taxon>
        <taxon>Aspidochirotida</taxon>
        <taxon>Holothuriidae</taxon>
        <taxon>Holothuria</taxon>
    </lineage>
</organism>
<dbReference type="EMBL" id="JAIZAY010000002">
    <property type="protein sequence ID" value="KAJ8047583.1"/>
    <property type="molecule type" value="Genomic_DNA"/>
</dbReference>
<feature type="domain" description="Major facilitator superfamily (MFS) profile" evidence="6">
    <location>
        <begin position="92"/>
        <end position="508"/>
    </location>
</feature>
<feature type="transmembrane region" description="Helical" evidence="5">
    <location>
        <begin position="401"/>
        <end position="418"/>
    </location>
</feature>
<keyword evidence="3 5" id="KW-1133">Transmembrane helix</keyword>